<dbReference type="SUPFAM" id="SSF53955">
    <property type="entry name" value="Lysozyme-like"/>
    <property type="match status" value="1"/>
</dbReference>
<dbReference type="InterPro" id="IPR019799">
    <property type="entry name" value="Glyco_hydro_22_CS"/>
</dbReference>
<feature type="region of interest" description="Disordered" evidence="2">
    <location>
        <begin position="129"/>
        <end position="350"/>
    </location>
</feature>
<dbReference type="AlphaFoldDB" id="A0A8J4UHW5"/>
<dbReference type="InterPro" id="IPR023346">
    <property type="entry name" value="Lysozyme-like_dom_sf"/>
</dbReference>
<dbReference type="Pfam" id="PF00062">
    <property type="entry name" value="Lys"/>
    <property type="match status" value="1"/>
</dbReference>
<accession>A0A8J4UHW5</accession>
<feature type="region of interest" description="Disordered" evidence="2">
    <location>
        <begin position="51"/>
        <end position="115"/>
    </location>
</feature>
<dbReference type="PROSITE" id="PS00128">
    <property type="entry name" value="GLYCOSYL_HYDROL_F22_1"/>
    <property type="match status" value="1"/>
</dbReference>
<dbReference type="OrthoDB" id="17373at2759"/>
<feature type="compositionally biased region" description="Basic and acidic residues" evidence="2">
    <location>
        <begin position="59"/>
        <end position="70"/>
    </location>
</feature>
<feature type="region of interest" description="Disordered" evidence="2">
    <location>
        <begin position="386"/>
        <end position="432"/>
    </location>
</feature>
<reference evidence="4" key="1">
    <citation type="submission" date="2020-07" db="EMBL/GenBank/DDBJ databases">
        <title>Clarias magur genome sequencing, assembly and annotation.</title>
        <authorList>
            <person name="Kushwaha B."/>
            <person name="Kumar R."/>
            <person name="Das P."/>
            <person name="Joshi C.G."/>
            <person name="Kumar D."/>
            <person name="Nagpure N.S."/>
            <person name="Pandey M."/>
            <person name="Agarwal S."/>
            <person name="Srivastava S."/>
            <person name="Singh M."/>
            <person name="Sahoo L."/>
            <person name="Jayasankar P."/>
            <person name="Meher P.K."/>
            <person name="Koringa P.G."/>
            <person name="Iquebal M.A."/>
            <person name="Das S.P."/>
            <person name="Bit A."/>
            <person name="Patnaik S."/>
            <person name="Patel N."/>
            <person name="Shah T.M."/>
            <person name="Hinsu A."/>
            <person name="Jena J.K."/>
        </authorList>
    </citation>
    <scope>NUCLEOTIDE SEQUENCE</scope>
    <source>
        <strain evidence="4">CIFAMagur01</strain>
        <tissue evidence="4">Testis</tissue>
    </source>
</reference>
<feature type="compositionally biased region" description="Basic and acidic residues" evidence="2">
    <location>
        <begin position="16"/>
        <end position="25"/>
    </location>
</feature>
<feature type="compositionally biased region" description="Basic and acidic residues" evidence="2">
    <location>
        <begin position="328"/>
        <end position="337"/>
    </location>
</feature>
<evidence type="ECO:0000256" key="1">
    <source>
        <dbReference type="ARBA" id="ARBA00023157"/>
    </source>
</evidence>
<evidence type="ECO:0000259" key="3">
    <source>
        <dbReference type="PROSITE" id="PS00128"/>
    </source>
</evidence>
<dbReference type="Gene3D" id="1.10.530.10">
    <property type="match status" value="1"/>
</dbReference>
<name>A0A8J4UHW5_CLAMG</name>
<feature type="compositionally biased region" description="Basic and acidic residues" evidence="2">
    <location>
        <begin position="215"/>
        <end position="226"/>
    </location>
</feature>
<organism evidence="4 5">
    <name type="scientific">Clarias magur</name>
    <name type="common">Asian catfish</name>
    <name type="synonym">Macropteronotus magur</name>
    <dbReference type="NCBI Taxonomy" id="1594786"/>
    <lineage>
        <taxon>Eukaryota</taxon>
        <taxon>Metazoa</taxon>
        <taxon>Chordata</taxon>
        <taxon>Craniata</taxon>
        <taxon>Vertebrata</taxon>
        <taxon>Euteleostomi</taxon>
        <taxon>Actinopterygii</taxon>
        <taxon>Neopterygii</taxon>
        <taxon>Teleostei</taxon>
        <taxon>Ostariophysi</taxon>
        <taxon>Siluriformes</taxon>
        <taxon>Clariidae</taxon>
        <taxon>Clarias</taxon>
    </lineage>
</organism>
<gene>
    <name evidence="4" type="ORF">DAT39_014605</name>
</gene>
<proteinExistence type="predicted"/>
<keyword evidence="5" id="KW-1185">Reference proteome</keyword>
<feature type="compositionally biased region" description="Basic and acidic residues" evidence="2">
    <location>
        <begin position="293"/>
        <end position="304"/>
    </location>
</feature>
<feature type="domain" description="Glycosyl hydrolases family 22 (GH22)" evidence="3">
    <location>
        <begin position="463"/>
        <end position="481"/>
    </location>
</feature>
<comment type="caution">
    <text evidence="4">The sequence shown here is derived from an EMBL/GenBank/DDBJ whole genome shotgun (WGS) entry which is preliminary data.</text>
</comment>
<keyword evidence="1" id="KW-1015">Disulfide bond</keyword>
<feature type="compositionally biased region" description="Basic and acidic residues" evidence="2">
    <location>
        <begin position="94"/>
        <end position="103"/>
    </location>
</feature>
<dbReference type="EMBL" id="QNUK01000311">
    <property type="protein sequence ID" value="KAF5895687.1"/>
    <property type="molecule type" value="Genomic_DNA"/>
</dbReference>
<dbReference type="InterPro" id="IPR001916">
    <property type="entry name" value="Glyco_hydro_22"/>
</dbReference>
<feature type="non-terminal residue" evidence="4">
    <location>
        <position position="1"/>
    </location>
</feature>
<evidence type="ECO:0000313" key="4">
    <source>
        <dbReference type="EMBL" id="KAF5895687.1"/>
    </source>
</evidence>
<sequence length="488" mass="53624">MDGGDGSGEASIDPSEENKEVDHGPTDLPPDTTVEPTDTIYYDTFEMLFGFTTSPPETTEEHFDYYDDQVRKRRDAPSMDGGDGSGEASIDPSEENKGVDHGSTDLPPDTTVEPTDYIYYDTFEMLFGFTTSPPETTEEHFDYYDGQVRKRRDAPSMDGGDGSGEASIDPSEENKGVDHGSTDLPPDTTVEPTDTIYYDSFDLLYGFTNSPPDTSEEHVDYYDDQVRKRRDAPSMDGGDGSGEASIDPSEENKGVDHGSTDLPPDTTVEPTDTIYYDSFDLLYGFTNSPPDTSEEHVDYYDDQVRKRRDAPSMDGGDGSGEASIDSSEENKGVDHGSTDLPPDTTVEPTDTIYYDTFGMLFGFTNSPPDTSEEHFDYYDDQVRERRDAPSMDGGDGSGEASIIQSEENKGVENAQQLDTIEPLESDVKQRSKRNAKVQTTFYGIFQLSDIACESGSRPSQNLCGLSCSALTDDDISDDIACLRVLLNS</sequence>
<protein>
    <submittedName>
        <fullName evidence="4">Sperm acrosome-associated protein 5</fullName>
    </submittedName>
</protein>
<feature type="compositionally biased region" description="Basic and acidic residues" evidence="2">
    <location>
        <begin position="172"/>
        <end position="181"/>
    </location>
</feature>
<evidence type="ECO:0000313" key="5">
    <source>
        <dbReference type="Proteomes" id="UP000727407"/>
    </source>
</evidence>
<evidence type="ECO:0000256" key="2">
    <source>
        <dbReference type="SAM" id="MobiDB-lite"/>
    </source>
</evidence>
<dbReference type="Proteomes" id="UP000727407">
    <property type="component" value="Unassembled WGS sequence"/>
</dbReference>
<feature type="region of interest" description="Disordered" evidence="2">
    <location>
        <begin position="1"/>
        <end position="39"/>
    </location>
</feature>
<feature type="compositionally biased region" description="Basic and acidic residues" evidence="2">
    <location>
        <begin position="250"/>
        <end position="259"/>
    </location>
</feature>